<evidence type="ECO:0000313" key="7">
    <source>
        <dbReference type="Proteomes" id="UP000831327"/>
    </source>
</evidence>
<feature type="region of interest" description="Disordered" evidence="5">
    <location>
        <begin position="1"/>
        <end position="22"/>
    </location>
</feature>
<evidence type="ECO:0000313" key="6">
    <source>
        <dbReference type="EMBL" id="BDG71398.1"/>
    </source>
</evidence>
<keyword evidence="2" id="KW-0808">Transferase</keyword>
<dbReference type="InterPro" id="IPR051792">
    <property type="entry name" value="GGT_bact"/>
</dbReference>
<dbReference type="RefSeq" id="WP_244458674.1">
    <property type="nucleotide sequence ID" value="NZ_AP025637.1"/>
</dbReference>
<dbReference type="Proteomes" id="UP000831327">
    <property type="component" value="Chromosome"/>
</dbReference>
<proteinExistence type="inferred from homology"/>
<dbReference type="PANTHER" id="PTHR43199">
    <property type="entry name" value="GLUTATHIONE HYDROLASE"/>
    <property type="match status" value="1"/>
</dbReference>
<reference evidence="6 7" key="1">
    <citation type="journal article" date="2016" name="Microbes Environ.">
        <title>Phylogenetically diverse aerobic anoxygenic phototrophic bacteria isolated from epilithic biofilms in Tama river, Japan.</title>
        <authorList>
            <person name="Hirose S."/>
            <person name="Matsuura K."/>
            <person name="Haruta S."/>
        </authorList>
    </citation>
    <scope>NUCLEOTIDE SEQUENCE [LARGE SCALE GENOMIC DNA]</scope>
    <source>
        <strain evidence="6 7">S08</strain>
    </source>
</reference>
<dbReference type="InterPro" id="IPR043137">
    <property type="entry name" value="GGT_ssub_C"/>
</dbReference>
<protein>
    <submittedName>
        <fullName evidence="6">Gamma-glutamyltransferase</fullName>
    </submittedName>
</protein>
<comment type="similarity">
    <text evidence="1">Belongs to the gamma-glutamyltransferase family.</text>
</comment>
<organism evidence="6 7">
    <name type="scientific">Roseomonas fluvialis</name>
    <dbReference type="NCBI Taxonomy" id="1750527"/>
    <lineage>
        <taxon>Bacteria</taxon>
        <taxon>Pseudomonadati</taxon>
        <taxon>Pseudomonadota</taxon>
        <taxon>Alphaproteobacteria</taxon>
        <taxon>Acetobacterales</taxon>
        <taxon>Roseomonadaceae</taxon>
        <taxon>Roseomonas</taxon>
    </lineage>
</organism>
<dbReference type="SUPFAM" id="SSF56235">
    <property type="entry name" value="N-terminal nucleophile aminohydrolases (Ntn hydrolases)"/>
    <property type="match status" value="1"/>
</dbReference>
<evidence type="ECO:0000256" key="2">
    <source>
        <dbReference type="ARBA" id="ARBA00022679"/>
    </source>
</evidence>
<dbReference type="Gene3D" id="3.60.20.40">
    <property type="match status" value="1"/>
</dbReference>
<gene>
    <name evidence="6" type="ORF">Rmf_13270</name>
</gene>
<sequence>MAWTPPPHVTQHWHVTKPGATGKRGMVASQARDAAEAGIAILAEGGTAADAAVATAFALAVVEPWNSGLGGIGFTQVAGPGIGAQTFDFGPVSPHGLDPSAFPMTGKMKDDLFTWPEVFEDRNVHGPLSFAIPSSVAGYAELHARHGRLPLKVVLEPAIALAKRGLAQDWFTTLKVANSASVLKLYAESARIYLPNGLPPVAPYQGSPGFFRQGNLAQTLERLSRDGLRDFYDGGIAADLLADFRDMGSPISAADLAGCKALVRPALEAAWRGKRLFLANGLTAAPTLLRVLEGMRGADFAGAAPSPAWYAQLARVMREAYAERLAGLGDAEPKAAESCTTHLTVCDKDGMMVAMTTTLLSSMGSRVVLPRSGVLMNNGIMWFDPRPEAKNALAPGKRPLTNMCPVIAADGDAPNLATGASGGRRIMASVFQMLSYVADFGMTPEAAAHHPRLDVSAPEGVTADIRLGAETLAALAKDAKVTEVEHAVLPVNFACPNMIHIAPDGTRQGITDVMSPWSAALAE</sequence>
<name>A0ABN6NYA2_9PROT</name>
<evidence type="ECO:0000256" key="4">
    <source>
        <dbReference type="ARBA" id="ARBA00023145"/>
    </source>
</evidence>
<dbReference type="InterPro" id="IPR029055">
    <property type="entry name" value="Ntn_hydrolases_N"/>
</dbReference>
<keyword evidence="4" id="KW-0865">Zymogen</keyword>
<evidence type="ECO:0000256" key="1">
    <source>
        <dbReference type="ARBA" id="ARBA00009381"/>
    </source>
</evidence>
<keyword evidence="7" id="KW-1185">Reference proteome</keyword>
<evidence type="ECO:0000256" key="5">
    <source>
        <dbReference type="SAM" id="MobiDB-lite"/>
    </source>
</evidence>
<keyword evidence="3" id="KW-0378">Hydrolase</keyword>
<accession>A0ABN6NYA2</accession>
<dbReference type="PRINTS" id="PR01210">
    <property type="entry name" value="GGTRANSPTASE"/>
</dbReference>
<dbReference type="PANTHER" id="PTHR43199:SF1">
    <property type="entry name" value="GLUTATHIONE HYDROLASE PROENZYME"/>
    <property type="match status" value="1"/>
</dbReference>
<dbReference type="EMBL" id="AP025637">
    <property type="protein sequence ID" value="BDG71398.1"/>
    <property type="molecule type" value="Genomic_DNA"/>
</dbReference>
<evidence type="ECO:0000256" key="3">
    <source>
        <dbReference type="ARBA" id="ARBA00022801"/>
    </source>
</evidence>
<dbReference type="Pfam" id="PF01019">
    <property type="entry name" value="G_glu_transpept"/>
    <property type="match status" value="2"/>
</dbReference>